<proteinExistence type="predicted"/>
<comment type="caution">
    <text evidence="1">The sequence shown here is derived from an EMBL/GenBank/DDBJ whole genome shotgun (WGS) entry which is preliminary data.</text>
</comment>
<dbReference type="EMBL" id="LQWZ01000004">
    <property type="protein sequence ID" value="OAH59194.1"/>
    <property type="molecule type" value="Genomic_DNA"/>
</dbReference>
<evidence type="ECO:0000313" key="2">
    <source>
        <dbReference type="Proteomes" id="UP000077271"/>
    </source>
</evidence>
<name>A0A177L1C3_9BACI</name>
<organism evidence="1 2">
    <name type="scientific">Domibacillus aminovorans</name>
    <dbReference type="NCBI Taxonomy" id="29332"/>
    <lineage>
        <taxon>Bacteria</taxon>
        <taxon>Bacillati</taxon>
        <taxon>Bacillota</taxon>
        <taxon>Bacilli</taxon>
        <taxon>Bacillales</taxon>
        <taxon>Bacillaceae</taxon>
        <taxon>Domibacillus</taxon>
    </lineage>
</organism>
<reference evidence="1 2" key="1">
    <citation type="submission" date="2016-01" db="EMBL/GenBank/DDBJ databases">
        <title>Investigation of taxonomic status of Bacillus aminovorans.</title>
        <authorList>
            <person name="Verma A."/>
            <person name="Pal Y."/>
            <person name="Krishnamurthi S."/>
        </authorList>
    </citation>
    <scope>NUCLEOTIDE SEQUENCE [LARGE SCALE GENOMIC DNA]</scope>
    <source>
        <strain evidence="1 2">DSM 4337</strain>
    </source>
</reference>
<accession>A0A177L1C3</accession>
<evidence type="ECO:0000313" key="1">
    <source>
        <dbReference type="EMBL" id="OAH59194.1"/>
    </source>
</evidence>
<dbReference type="AlphaFoldDB" id="A0A177L1C3"/>
<protein>
    <submittedName>
        <fullName evidence="1">Uncharacterized protein</fullName>
    </submittedName>
</protein>
<gene>
    <name evidence="1" type="ORF">AWH48_15725</name>
</gene>
<sequence>MQDYSIENGFTHMFIDNLNIVIQYADKVGRLRKDAGMSLEAYKENYEKWKKKQEFVLKP</sequence>
<dbReference type="Proteomes" id="UP000077271">
    <property type="component" value="Unassembled WGS sequence"/>
</dbReference>